<accession>A0ABQ3GV66</accession>
<proteinExistence type="inferred from homology"/>
<protein>
    <recommendedName>
        <fullName evidence="2">Initiator Rep protein WH1 domain-containing protein</fullName>
    </recommendedName>
</protein>
<organism evidence="3 4">
    <name type="scientific">Psychrobacter glaciei</name>
    <dbReference type="NCBI Taxonomy" id="619771"/>
    <lineage>
        <taxon>Bacteria</taxon>
        <taxon>Pseudomonadati</taxon>
        <taxon>Pseudomonadota</taxon>
        <taxon>Gammaproteobacteria</taxon>
        <taxon>Moraxellales</taxon>
        <taxon>Moraxellaceae</taxon>
        <taxon>Psychrobacter</taxon>
    </lineage>
</organism>
<dbReference type="InterPro" id="IPR000525">
    <property type="entry name" value="Initiator_Rep_WH1"/>
</dbReference>
<dbReference type="InterPro" id="IPR036390">
    <property type="entry name" value="WH_DNA-bd_sf"/>
</dbReference>
<dbReference type="InterPro" id="IPR036388">
    <property type="entry name" value="WH-like_DNA-bd_sf"/>
</dbReference>
<dbReference type="Gene3D" id="1.10.10.10">
    <property type="entry name" value="Winged helix-like DNA-binding domain superfamily/Winged helix DNA-binding domain"/>
    <property type="match status" value="2"/>
</dbReference>
<evidence type="ECO:0000256" key="1">
    <source>
        <dbReference type="ARBA" id="ARBA00038283"/>
    </source>
</evidence>
<reference evidence="4" key="1">
    <citation type="journal article" date="2019" name="Int. J. Syst. Evol. Microbiol.">
        <title>The Global Catalogue of Microorganisms (GCM) 10K type strain sequencing project: providing services to taxonomists for standard genome sequencing and annotation.</title>
        <authorList>
            <consortium name="The Broad Institute Genomics Platform"/>
            <consortium name="The Broad Institute Genome Sequencing Center for Infectious Disease"/>
            <person name="Wu L."/>
            <person name="Ma J."/>
        </authorList>
    </citation>
    <scope>NUCLEOTIDE SEQUENCE [LARGE SCALE GENOMIC DNA]</scope>
    <source>
        <strain evidence="4">KCTC 42280</strain>
    </source>
</reference>
<dbReference type="Pfam" id="PF01051">
    <property type="entry name" value="Rep3_N"/>
    <property type="match status" value="1"/>
</dbReference>
<comment type="caution">
    <text evidence="3">The sequence shown here is derived from an EMBL/GenBank/DDBJ whole genome shotgun (WGS) entry which is preliminary data.</text>
</comment>
<feature type="domain" description="Initiator Rep protein WH1" evidence="2">
    <location>
        <begin position="6"/>
        <end position="154"/>
    </location>
</feature>
<dbReference type="RefSeq" id="WP_102090279.1">
    <property type="nucleotide sequence ID" value="NZ_BMZR01000012.1"/>
</dbReference>
<dbReference type="SUPFAM" id="SSF46785">
    <property type="entry name" value="Winged helix' DNA-binding domain"/>
    <property type="match status" value="2"/>
</dbReference>
<keyword evidence="4" id="KW-1185">Reference proteome</keyword>
<evidence type="ECO:0000313" key="3">
    <source>
        <dbReference type="EMBL" id="GHD38457.1"/>
    </source>
</evidence>
<name>A0ABQ3GV66_9GAMM</name>
<dbReference type="Proteomes" id="UP000610203">
    <property type="component" value="Unassembled WGS sequence"/>
</dbReference>
<evidence type="ECO:0000313" key="4">
    <source>
        <dbReference type="Proteomes" id="UP000610203"/>
    </source>
</evidence>
<sequence>MENNLVVQSNELVLAAYTMTTKEKQLLLTCISRIDSRPDAPNITKQTKFTVTVDEVAKIFYTDSTKKNAFRDLEQASNRLFDREVLIALEDNKTLRTRFVSGVLYDPNGEQITITFAEDVLPYLTQLKANFTKYRLMEVSELSSIHSMRLYELIVCWVGQYQYTQSMDLDDFRYVMGIKGKYKQFGQLRERVIETAIDEVNESTNYKITVEYHKKSRGKGYEGLTLKFHRKTLDKLTSADGTLSQATIQSIVDNVQFMNDYNNHPSLSYDGKMQTDAFKREMINIIQREPESFNKPNKALESYLPKIKH</sequence>
<comment type="similarity">
    <text evidence="1">Belongs to the initiator RepB protein family.</text>
</comment>
<dbReference type="Pfam" id="PF21205">
    <property type="entry name" value="Rep3_C"/>
    <property type="match status" value="1"/>
</dbReference>
<dbReference type="EMBL" id="BMZR01000012">
    <property type="protein sequence ID" value="GHD38457.1"/>
    <property type="molecule type" value="Genomic_DNA"/>
</dbReference>
<gene>
    <name evidence="3" type="ORF">GCM10016272_27620</name>
</gene>
<evidence type="ECO:0000259" key="2">
    <source>
        <dbReference type="Pfam" id="PF01051"/>
    </source>
</evidence>